<keyword evidence="6" id="KW-1133">Transmembrane helix</keyword>
<evidence type="ECO:0000256" key="4">
    <source>
        <dbReference type="ARBA" id="ARBA00022840"/>
    </source>
</evidence>
<feature type="region of interest" description="Disordered" evidence="5">
    <location>
        <begin position="3365"/>
        <end position="3402"/>
    </location>
</feature>
<keyword evidence="6" id="KW-0472">Membrane</keyword>
<dbReference type="CDD" id="cd18808">
    <property type="entry name" value="SF1_C_Upf1"/>
    <property type="match status" value="2"/>
</dbReference>
<keyword evidence="3" id="KW-0347">Helicase</keyword>
<dbReference type="SUPFAM" id="SSF48452">
    <property type="entry name" value="TPR-like"/>
    <property type="match status" value="1"/>
</dbReference>
<feature type="domain" description="UvrD-like helicase C-terminal" evidence="10">
    <location>
        <begin position="1354"/>
        <end position="1440"/>
    </location>
</feature>
<feature type="domain" description="DUF6469" evidence="11">
    <location>
        <begin position="12"/>
        <end position="146"/>
    </location>
</feature>
<feature type="domain" description="DUF6469" evidence="11">
    <location>
        <begin position="2608"/>
        <end position="2735"/>
    </location>
</feature>
<dbReference type="Gene3D" id="1.25.40.10">
    <property type="entry name" value="Tetratricopeptide repeat domain"/>
    <property type="match status" value="1"/>
</dbReference>
<feature type="transmembrane region" description="Helical" evidence="6">
    <location>
        <begin position="3455"/>
        <end position="3478"/>
    </location>
</feature>
<dbReference type="Pfam" id="PF13086">
    <property type="entry name" value="AAA_11"/>
    <property type="match status" value="1"/>
</dbReference>
<dbReference type="EMBL" id="JBBPBM010000045">
    <property type="protein sequence ID" value="KAK8522689.1"/>
    <property type="molecule type" value="Genomic_DNA"/>
</dbReference>
<accession>A0ABR2CT40</accession>
<dbReference type="Pfam" id="PF13361">
    <property type="entry name" value="UvrD_C"/>
    <property type="match status" value="1"/>
</dbReference>
<evidence type="ECO:0000313" key="13">
    <source>
        <dbReference type="Proteomes" id="UP001472677"/>
    </source>
</evidence>
<evidence type="ECO:0000256" key="6">
    <source>
        <dbReference type="SAM" id="Phobius"/>
    </source>
</evidence>
<keyword evidence="6" id="KW-0812">Transmembrane</keyword>
<evidence type="ECO:0000259" key="10">
    <source>
        <dbReference type="Pfam" id="PF13361"/>
    </source>
</evidence>
<dbReference type="PANTHER" id="PTHR21529">
    <property type="entry name" value="MAMMARY TURMOR VIRUS RECEPTOR HOMOLOG 1, 2 MTVR1, 2"/>
    <property type="match status" value="1"/>
</dbReference>
<dbReference type="InterPro" id="IPR041679">
    <property type="entry name" value="DNA2/NAM7-like_C"/>
</dbReference>
<evidence type="ECO:0008006" key="14">
    <source>
        <dbReference type="Google" id="ProtNLM"/>
    </source>
</evidence>
<keyword evidence="13" id="KW-1185">Reference proteome</keyword>
<dbReference type="InterPro" id="IPR011990">
    <property type="entry name" value="TPR-like_helical_dom_sf"/>
</dbReference>
<keyword evidence="4" id="KW-0067">ATP-binding</keyword>
<protein>
    <recommendedName>
        <fullName evidence="14">UvrD-like helicase ATP-binding domain-containing protein</fullName>
    </recommendedName>
</protein>
<gene>
    <name evidence="12" type="ORF">V6N12_056390</name>
</gene>
<dbReference type="PANTHER" id="PTHR21529:SF4">
    <property type="entry name" value="TPR AND ANKYRIN REPEAT-CONTAINING PROTEIN 1"/>
    <property type="match status" value="1"/>
</dbReference>
<feature type="compositionally biased region" description="Polar residues" evidence="5">
    <location>
        <begin position="3380"/>
        <end position="3399"/>
    </location>
</feature>
<evidence type="ECO:0000256" key="2">
    <source>
        <dbReference type="ARBA" id="ARBA00022801"/>
    </source>
</evidence>
<evidence type="ECO:0000256" key="1">
    <source>
        <dbReference type="ARBA" id="ARBA00022741"/>
    </source>
</evidence>
<dbReference type="Pfam" id="PF13087">
    <property type="entry name" value="AAA_12"/>
    <property type="match status" value="2"/>
</dbReference>
<evidence type="ECO:0000259" key="9">
    <source>
        <dbReference type="Pfam" id="PF13087"/>
    </source>
</evidence>
<keyword evidence="1" id="KW-0547">Nucleotide-binding</keyword>
<dbReference type="SUPFAM" id="SSF52540">
    <property type="entry name" value="P-loop containing nucleoside triphosphate hydrolases"/>
    <property type="match status" value="4"/>
</dbReference>
<proteinExistence type="predicted"/>
<dbReference type="InterPro" id="IPR045529">
    <property type="entry name" value="DUF6469"/>
</dbReference>
<keyword evidence="2" id="KW-0378">Hydrolase</keyword>
<comment type="caution">
    <text evidence="12">The sequence shown here is derived from an EMBL/GenBank/DDBJ whole genome shotgun (WGS) entry which is preliminary data.</text>
</comment>
<dbReference type="Pfam" id="PF00580">
    <property type="entry name" value="UvrD-helicase"/>
    <property type="match status" value="1"/>
</dbReference>
<sequence length="3479" mass="395618">MCSSMEVIDRAPYAEVTCLNEAMSHGRTLLFDVNVDYWRNRFGVREKKPYKALPGDVFVIADLKPETASDLQRVGRTWTFALLTNIRNDDDEYDNQDKSSFTSFRVKTLADNISKYEMRRKSLFVVPLMNLATKTRIWNALQMKRNSNIIKEVLHTDPMVDESCRLCSSEIGGNWNEIYLLSVMSELNESQKKSVLACLNKIQCNHKSHVELIWGPPGTGKTKTVSVFLFALLRMKYRTLACAPTNIAITKVAARVLKLVKEANITCSIDDDQFCSVGDILLFGSKERLQVDSEIEEIFLDYRVNQLTECFGPLGWLHCFTSMIAFLEDCVSQYHIFLENESIRKRGYGTICKSFLEFARESFTTTALPLRRCLTILHTHISKTYYQEHNFGHLATLQSQLDFFETCLFSDAISSEEVEDLFLRSEDDKLLPPNHFDPLNMLCSKRSKCLSTLKALRDSLRELELPSARNKDSIVKFCFQTASLFFSTACDSSKLFNVEMRPLNVLVIDEAAQLKECESAIPLQLPGLVHSVLFGDECQLPATVESDVSTEAGFGRSLFQRLTTLGHSKHLLNVQYRMHPSISRFPNACFYKNKILDSEGVKHNSYEKHYLPWPMFGPYSFINVSGREEMDDLGLNCRNMVEVALVLRLLRTLFKAWNGSRDRLCVGILSPYVAQVDAIRDNLGSKYENTDGFSVKVKSVDDFQDGVEDIIIISTVRTNSLGAIGFVSNSQRTNVALTRARHCLWILGDGRTLSKCESVWQGLVHDAKARHCFFNADEDMELAKVLLDAKKYFNQLDELLNQDSVLFMDARWKIIFSDNFRKSFGKVNFARTQKSVLHHLLKLSCGWRPKRRNVDLICKESTMVLKLFKVEHRYIVCSIDIVKERGFTQVLKAWDLLPLEGTERLVQRLDGIFKIHTDGFIRHCNEKYLEGGLEVPKTWPTTCDIVRYKTLCQDGRENSSSGSVSDDRCYLEYSKVHESLLLMKFYSLSSSVVNCLLRDRYGRELELPFEVTDHEREIILFPRSTFILGRSGTGKTTVLTMKLFKQEQLHLLETEGVGGTEATSLRQLFVTVSPKLCYAVKHHVLQLKRFATGGHYTQEGSLQNLNDFDGAAQFKDVPDSFVDIPRNPYPLVITLEKFLIMLDGSIGNSFFKKFCDSREQSNLEDGNAPTLVRNCIRTREVNFEKFCSIYWPRFSDKLTKKLDSSRVFTEIMSHIKGGLRSGQNCVGRLNEDDYVKLSEGRESTLSSHERQMIYGIFQGYEKMKGKKGEFDMADVVIDLHHRLQKEKFKGDIMDFVYIDEVQDLTMRQIALFKHVCKNVSEGFVFCGDAAQTIARGLLVRDDQAKNKVLKFVGKQALVLTVVECKGLEFQDVLLYNFFGSSPLKNHWRVVYEYMDEQDLLDSNCPFPSFCQEKHNLLCSELKQLYVAITRTRQRLWISENVEEFSEPIFNYWKEKCLVQVRRLDDSLLQSMLVESSPEEWKSRGYKLLHQGNYVMAILCFERANDMYGEKLCKALEMRANADRLLVTNPEMASIARRQAAEIFYSIGKAEQAADCFCMLNEYERAGQVYLEMSGDSALGRAAECFVLAGHYKTAAELYAKGKHFSKCLSVCAKGKLFDMGLHYIQCWKQNAKMVKIDKAMDELKQKFLESSARHYYEINNKGKMLNYVRAFGSMDSIRVFLQSLKCLEELQSLEEESGNFAEAANIAKLRGDFVLAADLLGKGAKFEEAARLILWYVFANSLWLAGRTSWPLKHFKEKEKLLTKAKSFAKNFSNDFYVFVCSEANILLNKPTNLSLKKEYLSSSQRQNSTRGEILSARIILDNHLNLNISKFEWIDELVFDLASYSEELISNDRVSTETLVYFWNFWKDEILKILEYLDLAKNHGGTNDHRRYWEICLNYFGVWRQFNNPITVYLQLNSGAKCVGKPDNRTLCSKKELVSVSLQQFVAAARTYWCSELLSVGLQVLKMLEQLYNFSRSNSLSSFNRSRYLIQIYEIASFLLNSKFLNCKHGEKDLMKFINLSSKDFVCYVYPLDWRESLTQNMISLRETEISRNLLEEVVLEITMSKNCQLSYGEIGMVALIILGSGQLKSSLYGKILECLQWNRAWMHFVSSLRGDRISPAFSTTERIELVIFKFHEALQDTYKAIWRDMTDYISPVCFLYLVERYLMLLSFIKGYFFTTKTTFVEWLVYQDGGISSTSSFSAVDQQSLEDILKFVIGMVPKFLYCKGETIGWIKKSRLNVNKFLSLLVLRLVIIICSLHLNFGKGVDLLFHLLGQKHITDLLPREFCDALRRKPGSNYQNIDVNVVADAFKKIRNPLVIVSMHGNCPKFGCKDSIFVDLKVNPGKDILRTLFPKTGSSEYQTAGFSGEVQPPASYSEWTSSEVVLSSSPVSQSDVSDLRLNHDYFWEIVDAITAVEGIEDLRSYASVLRVYLGKFISIIDAGIKECLQEKLTGENNFPRDVIGMLDLTKQLHSQLEPSKLTLESSIPIIGALCDELRSGWSTMAPFQRQLFHLEIDENQMLRGKMGDKGSSKQRELAKNEDMGFIDIVFRWSLEDIFNENLYKDQVKKIPDSFQSVDQYFKSYVLPLLDETRVEMQSSMEIIGRAPYAKVTNLNVASFVPFSFAVNVDYWRRRSSTPDKEPYKTLHGDVLVIADVKPETASDLVSSGAAWTFALVTKIEDGSGDNSSSTSFKLTTMKDFRSNDDTKKPLYVIHLMSLITIRRLWNALHMRRNLKIINEVLCTDQKVAKGCRLCSSEIGGDWKNIFLKNLLSQLNDSQKNSVVACLNKMQCNHKSHVELIWGPPGTAKTRTVSVLLFSLLRMRYRTLTCAPTNVAIADLAARVVKLVKESNKTGSVADGQFCSLGDILLFGNKERLKVDFKIEEIFLDYRVGKLSECFGKLGWRHCFTSMTNLLEDCVSPYHIFLENETSKEKKGGGCKDENRGKGCCSENDCKKCIHKSFLEYARKRFARVALPLRRCVSVLRTYIPKFYFQDGTFQGLETLLGLLDSFENCQFSEEVVELFLRSTDKSLPQNLCDQSHLFCSVRNQCLSVLKALCDSLSGLKLPSSRNKKTIEKFCFKSASLFFSTASSSYKLYNAKMQPLKVLVIDEAAQLKECESAIPLQLPGLEHSVLIGDEWQLPATVKSKILDAAVVKRQSYKKHYLPWPMFGPYSFLNVSGREEAVGVGHSLRNMIEVAVVQKLVQTLFNAWKSSRTSVSVGIISPYTGQVVSIQEKLGKEYEKVDGFSLKVKSVDGFQGSEEDIIIISTVRSNRTGAIGFVSNSQRTNVALTRARHCLWIVGDGRTLSERESVWQGLIRYAKASSCFFNADEDNELAQAISDAKKDFGHPDDLLNQDSAVLTNASRKVPSGGSFKEQFGNVKSAQTQKAGKNQGSSSRQALECPKVLSPEEDSGSFFDAAIIAGTQKAGKNQEASSRQALECPKVLSPEEDSGNFFDAAIIAGVGIFMAGAFVTLWLAA</sequence>
<evidence type="ECO:0000259" key="7">
    <source>
        <dbReference type="Pfam" id="PF00580"/>
    </source>
</evidence>
<feature type="domain" description="DNA2/NAM7 helicase helicase" evidence="8">
    <location>
        <begin position="186"/>
        <end position="546"/>
    </location>
</feature>
<evidence type="ECO:0000256" key="5">
    <source>
        <dbReference type="SAM" id="MobiDB-lite"/>
    </source>
</evidence>
<dbReference type="InterPro" id="IPR027417">
    <property type="entry name" value="P-loop_NTPase"/>
</dbReference>
<feature type="domain" description="DNA2/NAM7 helicase-like C-terminal" evidence="9">
    <location>
        <begin position="555"/>
        <end position="749"/>
    </location>
</feature>
<feature type="domain" description="DNA2/NAM7 helicase-like C-terminal" evidence="9">
    <location>
        <begin position="3148"/>
        <end position="3303"/>
    </location>
</feature>
<dbReference type="InterPro" id="IPR014017">
    <property type="entry name" value="DNA_helicase_UvrD-like_C"/>
</dbReference>
<organism evidence="12 13">
    <name type="scientific">Hibiscus sabdariffa</name>
    <name type="common">roselle</name>
    <dbReference type="NCBI Taxonomy" id="183260"/>
    <lineage>
        <taxon>Eukaryota</taxon>
        <taxon>Viridiplantae</taxon>
        <taxon>Streptophyta</taxon>
        <taxon>Embryophyta</taxon>
        <taxon>Tracheophyta</taxon>
        <taxon>Spermatophyta</taxon>
        <taxon>Magnoliopsida</taxon>
        <taxon>eudicotyledons</taxon>
        <taxon>Gunneridae</taxon>
        <taxon>Pentapetalae</taxon>
        <taxon>rosids</taxon>
        <taxon>malvids</taxon>
        <taxon>Malvales</taxon>
        <taxon>Malvaceae</taxon>
        <taxon>Malvoideae</taxon>
        <taxon>Hibiscus</taxon>
    </lineage>
</organism>
<evidence type="ECO:0000313" key="12">
    <source>
        <dbReference type="EMBL" id="KAK8522689.1"/>
    </source>
</evidence>
<dbReference type="InterPro" id="IPR047187">
    <property type="entry name" value="SF1_C_Upf1"/>
</dbReference>
<feature type="domain" description="UvrD-like helicase ATP-binding" evidence="7">
    <location>
        <begin position="1023"/>
        <end position="1333"/>
    </location>
</feature>
<dbReference type="InterPro" id="IPR039904">
    <property type="entry name" value="TRANK1"/>
</dbReference>
<evidence type="ECO:0000259" key="11">
    <source>
        <dbReference type="Pfam" id="PF20073"/>
    </source>
</evidence>
<name>A0ABR2CT40_9ROSI</name>
<dbReference type="InterPro" id="IPR014016">
    <property type="entry name" value="UvrD-like_ATP-bd"/>
</dbReference>
<evidence type="ECO:0000259" key="8">
    <source>
        <dbReference type="Pfam" id="PF13086"/>
    </source>
</evidence>
<dbReference type="Proteomes" id="UP001472677">
    <property type="component" value="Unassembled WGS sequence"/>
</dbReference>
<dbReference type="Pfam" id="PF20073">
    <property type="entry name" value="DUF6469"/>
    <property type="match status" value="2"/>
</dbReference>
<dbReference type="InterPro" id="IPR041677">
    <property type="entry name" value="DNA2/NAM7_AAA_11"/>
</dbReference>
<evidence type="ECO:0000256" key="3">
    <source>
        <dbReference type="ARBA" id="ARBA00022806"/>
    </source>
</evidence>
<dbReference type="Gene3D" id="3.40.50.300">
    <property type="entry name" value="P-loop containing nucleotide triphosphate hydrolases"/>
    <property type="match status" value="6"/>
</dbReference>
<reference evidence="12 13" key="1">
    <citation type="journal article" date="2024" name="G3 (Bethesda)">
        <title>Genome assembly of Hibiscus sabdariffa L. provides insights into metabolisms of medicinal natural products.</title>
        <authorList>
            <person name="Kim T."/>
        </authorList>
    </citation>
    <scope>NUCLEOTIDE SEQUENCE [LARGE SCALE GENOMIC DNA]</scope>
    <source>
        <strain evidence="12">TK-2024</strain>
        <tissue evidence="12">Old leaves</tissue>
    </source>
</reference>